<gene>
    <name evidence="7" type="primary">LOC127749568</name>
</gene>
<dbReference type="AlphaFoldDB" id="A0A9C6UCB1"/>
<dbReference type="SMART" id="SM00479">
    <property type="entry name" value="EXOIII"/>
    <property type="match status" value="1"/>
</dbReference>
<evidence type="ECO:0000256" key="3">
    <source>
        <dbReference type="ARBA" id="ARBA00022839"/>
    </source>
</evidence>
<feature type="region of interest" description="Disordered" evidence="4">
    <location>
        <begin position="984"/>
        <end position="1016"/>
    </location>
</feature>
<dbReference type="OrthoDB" id="7698403at2759"/>
<protein>
    <submittedName>
        <fullName evidence="7">Uncharacterized protein LOC127749568</fullName>
    </submittedName>
</protein>
<dbReference type="PANTHER" id="PTHR30231">
    <property type="entry name" value="DNA POLYMERASE III SUBUNIT EPSILON"/>
    <property type="match status" value="1"/>
</dbReference>
<dbReference type="KEGG" id="foc:127749568"/>
<evidence type="ECO:0000256" key="2">
    <source>
        <dbReference type="ARBA" id="ARBA00022801"/>
    </source>
</evidence>
<evidence type="ECO:0000256" key="4">
    <source>
        <dbReference type="SAM" id="MobiDB-lite"/>
    </source>
</evidence>
<feature type="compositionally biased region" description="Basic and acidic residues" evidence="4">
    <location>
        <begin position="987"/>
        <end position="998"/>
    </location>
</feature>
<reference evidence="7" key="1">
    <citation type="submission" date="2025-08" db="UniProtKB">
        <authorList>
            <consortium name="RefSeq"/>
        </authorList>
    </citation>
    <scope>IDENTIFICATION</scope>
    <source>
        <tissue evidence="7">Whole organism</tissue>
    </source>
</reference>
<evidence type="ECO:0000259" key="5">
    <source>
        <dbReference type="SMART" id="SM00479"/>
    </source>
</evidence>
<evidence type="ECO:0000256" key="1">
    <source>
        <dbReference type="ARBA" id="ARBA00022722"/>
    </source>
</evidence>
<feature type="compositionally biased region" description="Polar residues" evidence="4">
    <location>
        <begin position="1006"/>
        <end position="1016"/>
    </location>
</feature>
<dbReference type="InterPro" id="IPR036397">
    <property type="entry name" value="RNaseH_sf"/>
</dbReference>
<keyword evidence="2" id="KW-0378">Hydrolase</keyword>
<keyword evidence="1" id="KW-0540">Nuclease</keyword>
<keyword evidence="3" id="KW-0269">Exonuclease</keyword>
<organism evidence="6 7">
    <name type="scientific">Frankliniella occidentalis</name>
    <name type="common">Western flower thrips</name>
    <name type="synonym">Euthrips occidentalis</name>
    <dbReference type="NCBI Taxonomy" id="133901"/>
    <lineage>
        <taxon>Eukaryota</taxon>
        <taxon>Metazoa</taxon>
        <taxon>Ecdysozoa</taxon>
        <taxon>Arthropoda</taxon>
        <taxon>Hexapoda</taxon>
        <taxon>Insecta</taxon>
        <taxon>Pterygota</taxon>
        <taxon>Neoptera</taxon>
        <taxon>Paraneoptera</taxon>
        <taxon>Thysanoptera</taxon>
        <taxon>Terebrantia</taxon>
        <taxon>Thripoidea</taxon>
        <taxon>Thripidae</taxon>
        <taxon>Frankliniella</taxon>
    </lineage>
</organism>
<keyword evidence="6" id="KW-1185">Reference proteome</keyword>
<feature type="region of interest" description="Disordered" evidence="4">
    <location>
        <begin position="82"/>
        <end position="135"/>
    </location>
</feature>
<accession>A0A9C6UCB1</accession>
<dbReference type="GO" id="GO:0008408">
    <property type="term" value="F:3'-5' exonuclease activity"/>
    <property type="evidence" value="ECO:0007669"/>
    <property type="project" value="TreeGrafter"/>
</dbReference>
<proteinExistence type="predicted"/>
<dbReference type="Pfam" id="PF20700">
    <property type="entry name" value="Mutator"/>
    <property type="match status" value="1"/>
</dbReference>
<dbReference type="SUPFAM" id="SSF53098">
    <property type="entry name" value="Ribonuclease H-like"/>
    <property type="match status" value="1"/>
</dbReference>
<dbReference type="RefSeq" id="XP_052124229.1">
    <property type="nucleotide sequence ID" value="XM_052268269.1"/>
</dbReference>
<feature type="domain" description="Exonuclease" evidence="5">
    <location>
        <begin position="690"/>
        <end position="866"/>
    </location>
</feature>
<dbReference type="Gene3D" id="3.30.420.10">
    <property type="entry name" value="Ribonuclease H-like superfamily/Ribonuclease H"/>
    <property type="match status" value="1"/>
</dbReference>
<dbReference type="InterPro" id="IPR012337">
    <property type="entry name" value="RNaseH-like_sf"/>
</dbReference>
<dbReference type="InterPro" id="IPR013520">
    <property type="entry name" value="Ribonucl_H"/>
</dbReference>
<evidence type="ECO:0000313" key="6">
    <source>
        <dbReference type="Proteomes" id="UP000504606"/>
    </source>
</evidence>
<dbReference type="InterPro" id="IPR049012">
    <property type="entry name" value="Mutator_transp_dom"/>
</dbReference>
<dbReference type="GeneID" id="127749568"/>
<dbReference type="Proteomes" id="UP000504606">
    <property type="component" value="Unplaced"/>
</dbReference>
<feature type="compositionally biased region" description="Acidic residues" evidence="4">
    <location>
        <begin position="89"/>
        <end position="101"/>
    </location>
</feature>
<name>A0A9C6UCB1_FRAOC</name>
<dbReference type="GO" id="GO:0003676">
    <property type="term" value="F:nucleic acid binding"/>
    <property type="evidence" value="ECO:0007669"/>
    <property type="project" value="InterPro"/>
</dbReference>
<sequence>MSRTTFCFVRCGNVASGSPAAAADTTPCLFTSVTHCRPPRSHISTWYSLYFNTKMPRHKGRIISAKRLHTLQAKAAALKRAREARQAEETEEELEQAEWEIPETPKAAVRRKLSPGSVEENAAPKKAKSTETEDNTNCAGGRRIVEYKVLGKGLWCCYCKECMSLDNIEDEKLFGLGSILNVRCHKCCTINVVPTGKRHADSLNRETLFDVNAKFALGVINSGSLYAPLRALFAAMNMPIMSYQTYKKYERSVGKKVEEVAKVSCEEAAKEERELTIQNKAALEQILPEHLSADFIIPTTVTTFEKVVRIMVSFDMGWSRRAAGRNYDSLNGYGCMVGNFTGKVIDYDTDNRMCMMCEAGHTPDTHDCRLNYFGSAKGMEAHVAKKLVIDSNILKSQNLEVGVLVTDEDCSSVAACRAAASHEIVKQSDKNHASKGVKKVLYGMEKKHGEINAEAIKWLHTCFTYALSQNKGNSAAMAIALRAIPLHTFNDHTLCGNWCGYKRDPENYDHRTVPGGFTNEQLREDLIDVFNKLADNANKFSAAASSNSNESINSMMARKCPKNTCLSMSESADFRYAAVVGKKNLGEVYTQKTMELTTLSPGIPFNTSYVKSTDRATTSRRSLYNTRDFKKKRIIKAKHRANIKYRKEVAEGTTYESNCNLLVLDGVEVIPLGEDDISENWLVGGEAEGVVVLFDLETGGLKADSDILQIGARCGKKIFDTFIRPTKSIPKETTKVNGLTSNSGDLFRHGKQVKAIPLQAAITSFIDFLVSFGKVVYLCAHNAFAFDGPRILAAITRSGQLQRFQSTVKGLVDSLPILKKNRPGKSNALGIVAQDLNISLKDAHDAVADITMLHLILQELKLSASFLISESILVTTLINRMELKRHLENVLTKGMLDKFAKGGLTVESIQDTFNASGVTGVTTLVKSVTKHQASIDKLCDWCQKQNAGHSTTASVTNNTVLPFTASTSTATEPVNEFLHVAWTSNEPEERQSSPDLFKEYLPPDFETSQQLPFGDF</sequence>
<evidence type="ECO:0000313" key="7">
    <source>
        <dbReference type="RefSeq" id="XP_052124229.1"/>
    </source>
</evidence>
<dbReference type="PANTHER" id="PTHR30231:SF4">
    <property type="entry name" value="PROTEIN NEN2"/>
    <property type="match status" value="1"/>
</dbReference>